<evidence type="ECO:0000313" key="4">
    <source>
        <dbReference type="EMBL" id="GAA3503991.1"/>
    </source>
</evidence>
<organism evidence="4 5">
    <name type="scientific">Streptomyces prasinosporus</name>
    <dbReference type="NCBI Taxonomy" id="68256"/>
    <lineage>
        <taxon>Bacteria</taxon>
        <taxon>Bacillati</taxon>
        <taxon>Actinomycetota</taxon>
        <taxon>Actinomycetes</taxon>
        <taxon>Kitasatosporales</taxon>
        <taxon>Streptomycetaceae</taxon>
        <taxon>Streptomyces</taxon>
        <taxon>Streptomyces albogriseolus group</taxon>
    </lineage>
</organism>
<dbReference type="InterPro" id="IPR002656">
    <property type="entry name" value="Acyl_transf_3_dom"/>
</dbReference>
<protein>
    <submittedName>
        <fullName evidence="4">Acyltransferase</fullName>
    </submittedName>
</protein>
<feature type="transmembrane region" description="Helical" evidence="2">
    <location>
        <begin position="223"/>
        <end position="240"/>
    </location>
</feature>
<proteinExistence type="predicted"/>
<accession>A0ABP6U8E4</accession>
<gene>
    <name evidence="4" type="ORF">GCM10019016_111040</name>
</gene>
<evidence type="ECO:0000313" key="5">
    <source>
        <dbReference type="Proteomes" id="UP001501455"/>
    </source>
</evidence>
<reference evidence="5" key="1">
    <citation type="journal article" date="2019" name="Int. J. Syst. Evol. Microbiol.">
        <title>The Global Catalogue of Microorganisms (GCM) 10K type strain sequencing project: providing services to taxonomists for standard genome sequencing and annotation.</title>
        <authorList>
            <consortium name="The Broad Institute Genomics Platform"/>
            <consortium name="The Broad Institute Genome Sequencing Center for Infectious Disease"/>
            <person name="Wu L."/>
            <person name="Ma J."/>
        </authorList>
    </citation>
    <scope>NUCLEOTIDE SEQUENCE [LARGE SCALE GENOMIC DNA]</scope>
    <source>
        <strain evidence="5">JCM 4816</strain>
    </source>
</reference>
<evidence type="ECO:0000259" key="3">
    <source>
        <dbReference type="Pfam" id="PF01757"/>
    </source>
</evidence>
<keyword evidence="2" id="KW-1133">Transmembrane helix</keyword>
<keyword evidence="5" id="KW-1185">Reference proteome</keyword>
<evidence type="ECO:0000256" key="1">
    <source>
        <dbReference type="SAM" id="MobiDB-lite"/>
    </source>
</evidence>
<feature type="transmembrane region" description="Helical" evidence="2">
    <location>
        <begin position="367"/>
        <end position="388"/>
    </location>
</feature>
<feature type="transmembrane region" description="Helical" evidence="2">
    <location>
        <begin position="329"/>
        <end position="347"/>
    </location>
</feature>
<keyword evidence="4" id="KW-0012">Acyltransferase</keyword>
<feature type="transmembrane region" description="Helical" evidence="2">
    <location>
        <begin position="57"/>
        <end position="80"/>
    </location>
</feature>
<feature type="transmembrane region" description="Helical" evidence="2">
    <location>
        <begin position="252"/>
        <end position="270"/>
    </location>
</feature>
<feature type="region of interest" description="Disordered" evidence="1">
    <location>
        <begin position="1"/>
        <end position="35"/>
    </location>
</feature>
<sequence>MTHGYTTGTGTGPEPTPYTIPRQRTTESASAPEEPGRDRYLDLLRSLALARVVAYHLFGWAWLTVLFPSMGVMFALAGSLMARSLKRPAASVIRGRVRRLLPPLWVFAAVVLTLLFAGNWSPSEDPDHGGTWGWIELVNYIVPIGAPPYPSDADAPLGWLEGSWADQAVGPLWYLRAYLWFVLASPLLLWLFRRAPWPTMLAPLGLTAIVGTGLVTIPGETGNAVTDFAVYGACWVLGFAHQEGLLQQVPRYVSVSCASLVMAFGVWWASGHQGPEAWDLNDIPLAQATWSFGFVMILLHYSPSWRELPGRLAKWDRLVTLSNNRAVTIYLWHNLLIMATVPIYDLLYRLPFMQSERAVNALDSTNMFWSFALVWPLIGLTVLAVGWVEDLGAKRKPRLWPNGSRSKRPQPGAGAHRG</sequence>
<dbReference type="GO" id="GO:0016746">
    <property type="term" value="F:acyltransferase activity"/>
    <property type="evidence" value="ECO:0007669"/>
    <property type="project" value="UniProtKB-KW"/>
</dbReference>
<feature type="region of interest" description="Disordered" evidence="1">
    <location>
        <begin position="399"/>
        <end position="418"/>
    </location>
</feature>
<feature type="transmembrane region" description="Helical" evidence="2">
    <location>
        <begin position="173"/>
        <end position="192"/>
    </location>
</feature>
<dbReference type="Pfam" id="PF01757">
    <property type="entry name" value="Acyl_transf_3"/>
    <property type="match status" value="1"/>
</dbReference>
<feature type="transmembrane region" description="Helical" evidence="2">
    <location>
        <begin position="290"/>
        <end position="308"/>
    </location>
</feature>
<name>A0ABP6U8E4_9ACTN</name>
<evidence type="ECO:0000256" key="2">
    <source>
        <dbReference type="SAM" id="Phobius"/>
    </source>
</evidence>
<dbReference type="RefSeq" id="WP_345584880.1">
    <property type="nucleotide sequence ID" value="NZ_BAAAXF010000080.1"/>
</dbReference>
<dbReference type="Proteomes" id="UP001501455">
    <property type="component" value="Unassembled WGS sequence"/>
</dbReference>
<feature type="transmembrane region" description="Helical" evidence="2">
    <location>
        <begin position="100"/>
        <end position="120"/>
    </location>
</feature>
<feature type="domain" description="Acyltransferase 3" evidence="3">
    <location>
        <begin position="39"/>
        <end position="388"/>
    </location>
</feature>
<keyword evidence="4" id="KW-0808">Transferase</keyword>
<comment type="caution">
    <text evidence="4">The sequence shown here is derived from an EMBL/GenBank/DDBJ whole genome shotgun (WGS) entry which is preliminary data.</text>
</comment>
<dbReference type="EMBL" id="BAAAXF010000080">
    <property type="protein sequence ID" value="GAA3503991.1"/>
    <property type="molecule type" value="Genomic_DNA"/>
</dbReference>
<feature type="transmembrane region" description="Helical" evidence="2">
    <location>
        <begin position="199"/>
        <end position="217"/>
    </location>
</feature>
<keyword evidence="2" id="KW-0472">Membrane</keyword>
<keyword evidence="2" id="KW-0812">Transmembrane</keyword>